<dbReference type="eggNOG" id="arCOG06538">
    <property type="taxonomic scope" value="Archaea"/>
</dbReference>
<dbReference type="GeneID" id="9743637"/>
<dbReference type="SUPFAM" id="SSF55781">
    <property type="entry name" value="GAF domain-like"/>
    <property type="match status" value="1"/>
</dbReference>
<organism evidence="8 9">
    <name type="scientific">Methanolacinia petrolearia (strain DSM 11571 / OCM 486 / SEBR 4847)</name>
    <name type="common">Methanoplanus petrolearius</name>
    <dbReference type="NCBI Taxonomy" id="679926"/>
    <lineage>
        <taxon>Archaea</taxon>
        <taxon>Methanobacteriati</taxon>
        <taxon>Methanobacteriota</taxon>
        <taxon>Stenosarchaea group</taxon>
        <taxon>Methanomicrobia</taxon>
        <taxon>Methanomicrobiales</taxon>
        <taxon>Methanomicrobiaceae</taxon>
        <taxon>Methanolacinia</taxon>
    </lineage>
</organism>
<dbReference type="RefSeq" id="WP_013329113.1">
    <property type="nucleotide sequence ID" value="NC_014507.1"/>
</dbReference>
<dbReference type="InterPro" id="IPR000014">
    <property type="entry name" value="PAS"/>
</dbReference>
<dbReference type="CDD" id="cd00130">
    <property type="entry name" value="PAS"/>
    <property type="match status" value="1"/>
</dbReference>
<dbReference type="Proteomes" id="UP000006565">
    <property type="component" value="Chromosome"/>
</dbReference>
<dbReference type="Pfam" id="PF13426">
    <property type="entry name" value="PAS_9"/>
    <property type="match status" value="1"/>
</dbReference>
<dbReference type="NCBIfam" id="TIGR00229">
    <property type="entry name" value="sensory_box"/>
    <property type="match status" value="2"/>
</dbReference>
<dbReference type="eggNOG" id="arCOG02385">
    <property type="taxonomic scope" value="Archaea"/>
</dbReference>
<evidence type="ECO:0000313" key="9">
    <source>
        <dbReference type="Proteomes" id="UP000006565"/>
    </source>
</evidence>
<gene>
    <name evidence="8" type="ordered locus">Mpet_1172</name>
</gene>
<dbReference type="PANTHER" id="PTHR44757">
    <property type="entry name" value="DIGUANYLATE CYCLASE DGCP"/>
    <property type="match status" value="1"/>
</dbReference>
<evidence type="ECO:0000256" key="1">
    <source>
        <dbReference type="ARBA" id="ARBA00022679"/>
    </source>
</evidence>
<name>E1RD35_METP4</name>
<dbReference type="eggNOG" id="arCOG02357">
    <property type="taxonomic scope" value="Archaea"/>
</dbReference>
<dbReference type="SMART" id="SM00448">
    <property type="entry name" value="REC"/>
    <property type="match status" value="1"/>
</dbReference>
<keyword evidence="1" id="KW-0808">Transferase</keyword>
<dbReference type="SUPFAM" id="SSF55785">
    <property type="entry name" value="PYP-like sensor domain (PAS domain)"/>
    <property type="match status" value="3"/>
</dbReference>
<comment type="caution">
    <text evidence="3">Lacks conserved residue(s) required for the propagation of feature annotation.</text>
</comment>
<evidence type="ECO:0000259" key="6">
    <source>
        <dbReference type="PROSITE" id="PS50112"/>
    </source>
</evidence>
<dbReference type="InterPro" id="IPR035965">
    <property type="entry name" value="PAS-like_dom_sf"/>
</dbReference>
<feature type="coiled-coil region" evidence="4">
    <location>
        <begin position="246"/>
        <end position="276"/>
    </location>
</feature>
<dbReference type="PROSITE" id="PS50112">
    <property type="entry name" value="PAS"/>
    <property type="match status" value="2"/>
</dbReference>
<evidence type="ECO:0000256" key="4">
    <source>
        <dbReference type="SAM" id="Coils"/>
    </source>
</evidence>
<dbReference type="CDD" id="cd00082">
    <property type="entry name" value="HisKA"/>
    <property type="match status" value="1"/>
</dbReference>
<dbReference type="PANTHER" id="PTHR44757:SF2">
    <property type="entry name" value="BIOFILM ARCHITECTURE MAINTENANCE PROTEIN MBAA"/>
    <property type="match status" value="1"/>
</dbReference>
<accession>E1RD35</accession>
<dbReference type="Pfam" id="PF00072">
    <property type="entry name" value="Response_reg"/>
    <property type="match status" value="1"/>
</dbReference>
<feature type="domain" description="PAS" evidence="6">
    <location>
        <begin position="139"/>
        <end position="209"/>
    </location>
</feature>
<dbReference type="Gene3D" id="3.30.450.40">
    <property type="match status" value="1"/>
</dbReference>
<dbReference type="SMART" id="SM00091">
    <property type="entry name" value="PAS"/>
    <property type="match status" value="3"/>
</dbReference>
<keyword evidence="9" id="KW-1185">Reference proteome</keyword>
<dbReference type="PROSITE" id="PS50110">
    <property type="entry name" value="RESPONSE_REGULATORY"/>
    <property type="match status" value="1"/>
</dbReference>
<feature type="domain" description="PAS" evidence="6">
    <location>
        <begin position="573"/>
        <end position="645"/>
    </location>
</feature>
<sequence length="780" mass="88994">MAALKKNTKTTETISVLYIDESSPIPEKGRLVLKEKGSISVEACESEKDALRILSKKKFDAIVAGCITSGCNGTSFISRLRESGDETPVIIFTPKGHEDNVISTLNSGADYYIQRDGDPETLYAGLSEKINQLVIKRKKKSIIRSFFYSNSDVMFVKDENLRYLIANNAALDFFGVGRDELSNRTDRDLLGEKNAETCHMAEKKALKTGRPVFTEENIGNRYLRCMKFPLEISPGRTGIGAIVSDITEKRQIEEKLKQHLKKLEDTQKKLKDNEEYIKNVLDGIPVGIAVLTLKPEIGFVYYNQNFLKYHRISEKALENIDAFWENAYEDPVFREEIKKKVLTEIETGGPERMQWYEVPVTRSGGETTYINMRNIPLDKKGQIISMVWDVTEQKKVNDKNRLHLERLKWLLDLYRISGGSEENLMLHALENSRSMTESKYGFIGVLTADESEMIVYQWSKDVMKRCEVQATQKHLPIKSAGIWAECVRKRAPVIVNEYSQDNPGKRGLPKGHVEISRILAVPIFDSGKITAIIIVANKETQYCEDDTDALTTLGNLMWEILKTRRAEDELIREKELFSQTFESLRDAAFVLDAHPLSIRKANKAASKLFEYSIKEMTGKKPDLLHVDGDSVEQFTRQIHSYLTGHTEMPRFEFRMKRKDGTVFPAEHSISSLYDSGGNQKGWVHIVRDITSEKEAEMREKASLRQIEENMEQLATLNDQIRNPLAVILGLADLKCPESAKEITDQVKEIDKMVKMLDEGWVRSEKIWAYLKTHYGLGKID</sequence>
<dbReference type="InterPro" id="IPR003018">
    <property type="entry name" value="GAF"/>
</dbReference>
<dbReference type="OrthoDB" id="111129at2157"/>
<feature type="domain" description="Response regulatory" evidence="5">
    <location>
        <begin position="15"/>
        <end position="130"/>
    </location>
</feature>
<evidence type="ECO:0000256" key="3">
    <source>
        <dbReference type="PROSITE-ProRule" id="PRU00169"/>
    </source>
</evidence>
<proteinExistence type="predicted"/>
<protein>
    <submittedName>
        <fullName evidence="8">Putative PAS/PAC sensor protein</fullName>
    </submittedName>
</protein>
<evidence type="ECO:0000259" key="5">
    <source>
        <dbReference type="PROSITE" id="PS50110"/>
    </source>
</evidence>
<dbReference type="Pfam" id="PF08448">
    <property type="entry name" value="PAS_4"/>
    <property type="match status" value="1"/>
</dbReference>
<dbReference type="HOGENOM" id="CLU_358887_0_0_2"/>
<dbReference type="InterPro" id="IPR029016">
    <property type="entry name" value="GAF-like_dom_sf"/>
</dbReference>
<feature type="domain" description="PAC" evidence="7">
    <location>
        <begin position="649"/>
        <end position="701"/>
    </location>
</feature>
<keyword evidence="2" id="KW-0418">Kinase</keyword>
<dbReference type="AlphaFoldDB" id="E1RD35"/>
<dbReference type="SUPFAM" id="SSF52172">
    <property type="entry name" value="CheY-like"/>
    <property type="match status" value="1"/>
</dbReference>
<dbReference type="InterPro" id="IPR011006">
    <property type="entry name" value="CheY-like_superfamily"/>
</dbReference>
<dbReference type="InterPro" id="IPR003661">
    <property type="entry name" value="HisK_dim/P_dom"/>
</dbReference>
<dbReference type="SMART" id="SM00086">
    <property type="entry name" value="PAC"/>
    <property type="match status" value="2"/>
</dbReference>
<reference evidence="8 9" key="1">
    <citation type="journal article" date="2010" name="Stand. Genomic Sci.">
        <title>Complete genome sequence of Methanoplanus petrolearius type strain (SEBR 4847).</title>
        <authorList>
            <person name="Brambilla E."/>
            <person name="Djao O.D."/>
            <person name="Daligault H."/>
            <person name="Lapidus A."/>
            <person name="Lucas S."/>
            <person name="Hammon N."/>
            <person name="Nolan M."/>
            <person name="Tice H."/>
            <person name="Cheng J.F."/>
            <person name="Han C."/>
            <person name="Tapia R."/>
            <person name="Goodwin L."/>
            <person name="Pitluck S."/>
            <person name="Liolios K."/>
            <person name="Ivanova N."/>
            <person name="Mavromatis K."/>
            <person name="Mikhailova N."/>
            <person name="Pati A."/>
            <person name="Chen A."/>
            <person name="Palaniappan K."/>
            <person name="Land M."/>
            <person name="Hauser L."/>
            <person name="Chang Y.J."/>
            <person name="Jeffries C.D."/>
            <person name="Rohde M."/>
            <person name="Spring S."/>
            <person name="Sikorski J."/>
            <person name="Goker M."/>
            <person name="Woyke T."/>
            <person name="Bristow J."/>
            <person name="Eisen J.A."/>
            <person name="Markowitz V."/>
            <person name="Hugenholtz P."/>
            <person name="Kyrpides N.C."/>
            <person name="Klenk H.P."/>
        </authorList>
    </citation>
    <scope>NUCLEOTIDE SEQUENCE [LARGE SCALE GENOMIC DNA]</scope>
    <source>
        <strain evidence="9">DSM 11571 / OCM 486 / SEBR 4847</strain>
    </source>
</reference>
<dbReference type="eggNOG" id="arCOG02352">
    <property type="taxonomic scope" value="Archaea"/>
</dbReference>
<keyword evidence="4" id="KW-0175">Coiled coil</keyword>
<dbReference type="STRING" id="679926.Mpet_1172"/>
<evidence type="ECO:0000256" key="2">
    <source>
        <dbReference type="ARBA" id="ARBA00022777"/>
    </source>
</evidence>
<dbReference type="InterPro" id="IPR052155">
    <property type="entry name" value="Biofilm_reg_signaling"/>
</dbReference>
<evidence type="ECO:0000259" key="7">
    <source>
        <dbReference type="PROSITE" id="PS50113"/>
    </source>
</evidence>
<evidence type="ECO:0000313" key="8">
    <source>
        <dbReference type="EMBL" id="ADN35935.1"/>
    </source>
</evidence>
<dbReference type="PROSITE" id="PS50113">
    <property type="entry name" value="PAC"/>
    <property type="match status" value="1"/>
</dbReference>
<dbReference type="InterPro" id="IPR000700">
    <property type="entry name" value="PAS-assoc_C"/>
</dbReference>
<dbReference type="Pfam" id="PF13188">
    <property type="entry name" value="PAS_8"/>
    <property type="match status" value="1"/>
</dbReference>
<dbReference type="EMBL" id="CP002117">
    <property type="protein sequence ID" value="ADN35935.1"/>
    <property type="molecule type" value="Genomic_DNA"/>
</dbReference>
<dbReference type="SMART" id="SM00065">
    <property type="entry name" value="GAF"/>
    <property type="match status" value="1"/>
</dbReference>
<dbReference type="Gene3D" id="3.40.50.2300">
    <property type="match status" value="1"/>
</dbReference>
<dbReference type="InterPro" id="IPR001610">
    <property type="entry name" value="PAC"/>
</dbReference>
<dbReference type="Gene3D" id="3.30.450.20">
    <property type="entry name" value="PAS domain"/>
    <property type="match status" value="3"/>
</dbReference>
<dbReference type="KEGG" id="mpi:Mpet_1172"/>
<dbReference type="GO" id="GO:0000155">
    <property type="term" value="F:phosphorelay sensor kinase activity"/>
    <property type="evidence" value="ECO:0007669"/>
    <property type="project" value="InterPro"/>
</dbReference>
<dbReference type="InterPro" id="IPR013656">
    <property type="entry name" value="PAS_4"/>
</dbReference>
<dbReference type="Pfam" id="PF13185">
    <property type="entry name" value="GAF_2"/>
    <property type="match status" value="1"/>
</dbReference>
<dbReference type="InterPro" id="IPR001789">
    <property type="entry name" value="Sig_transdc_resp-reg_receiver"/>
</dbReference>